<dbReference type="InterPro" id="IPR013520">
    <property type="entry name" value="Ribonucl_H"/>
</dbReference>
<feature type="domain" description="Exonuclease" evidence="4">
    <location>
        <begin position="8"/>
        <end position="183"/>
    </location>
</feature>
<keyword evidence="2" id="KW-0378">Hydrolase</keyword>
<evidence type="ECO:0000313" key="6">
    <source>
        <dbReference type="Proteomes" id="UP000612362"/>
    </source>
</evidence>
<dbReference type="CDD" id="cd06133">
    <property type="entry name" value="ERI-1_3'hExo_like"/>
    <property type="match status" value="1"/>
</dbReference>
<dbReference type="PANTHER" id="PTHR23044:SF61">
    <property type="entry name" value="3'-5' EXORIBONUCLEASE 1-RELATED"/>
    <property type="match status" value="1"/>
</dbReference>
<dbReference type="GO" id="GO:0003676">
    <property type="term" value="F:nucleic acid binding"/>
    <property type="evidence" value="ECO:0007669"/>
    <property type="project" value="InterPro"/>
</dbReference>
<reference evidence="5" key="1">
    <citation type="submission" date="2020-10" db="EMBL/GenBank/DDBJ databases">
        <title>Taxonomic study of unclassified bacteria belonging to the class Ktedonobacteria.</title>
        <authorList>
            <person name="Yabe S."/>
            <person name="Wang C.M."/>
            <person name="Zheng Y."/>
            <person name="Sakai Y."/>
            <person name="Cavaletti L."/>
            <person name="Monciardini P."/>
            <person name="Donadio S."/>
        </authorList>
    </citation>
    <scope>NUCLEOTIDE SEQUENCE</scope>
    <source>
        <strain evidence="5">SOSP1-1</strain>
    </source>
</reference>
<dbReference type="AlphaFoldDB" id="A0A8J3HZ14"/>
<organism evidence="5 6">
    <name type="scientific">Ktedonospora formicarum</name>
    <dbReference type="NCBI Taxonomy" id="2778364"/>
    <lineage>
        <taxon>Bacteria</taxon>
        <taxon>Bacillati</taxon>
        <taxon>Chloroflexota</taxon>
        <taxon>Ktedonobacteria</taxon>
        <taxon>Ktedonobacterales</taxon>
        <taxon>Ktedonobacteraceae</taxon>
        <taxon>Ktedonospora</taxon>
    </lineage>
</organism>
<dbReference type="PANTHER" id="PTHR23044">
    <property type="entry name" value="3'-5' EXONUCLEASE ERI1-RELATED"/>
    <property type="match status" value="1"/>
</dbReference>
<dbReference type="EMBL" id="BNJF01000002">
    <property type="protein sequence ID" value="GHO46847.1"/>
    <property type="molecule type" value="Genomic_DNA"/>
</dbReference>
<name>A0A8J3HZ14_9CHLR</name>
<evidence type="ECO:0000256" key="2">
    <source>
        <dbReference type="ARBA" id="ARBA00022801"/>
    </source>
</evidence>
<evidence type="ECO:0000259" key="4">
    <source>
        <dbReference type="SMART" id="SM00479"/>
    </source>
</evidence>
<dbReference type="RefSeq" id="WP_220196197.1">
    <property type="nucleotide sequence ID" value="NZ_BNJF01000002.1"/>
</dbReference>
<evidence type="ECO:0000256" key="1">
    <source>
        <dbReference type="ARBA" id="ARBA00022722"/>
    </source>
</evidence>
<comment type="caution">
    <text evidence="5">The sequence shown here is derived from an EMBL/GenBank/DDBJ whole genome shotgun (WGS) entry which is preliminary data.</text>
</comment>
<dbReference type="InterPro" id="IPR051274">
    <property type="entry name" value="3-5_Exoribonuclease"/>
</dbReference>
<dbReference type="GO" id="GO:0000175">
    <property type="term" value="F:3'-5'-RNA exonuclease activity"/>
    <property type="evidence" value="ECO:0007669"/>
    <property type="project" value="InterPro"/>
</dbReference>
<accession>A0A8J3HZ14</accession>
<dbReference type="Pfam" id="PF00929">
    <property type="entry name" value="RNase_T"/>
    <property type="match status" value="1"/>
</dbReference>
<keyword evidence="6" id="KW-1185">Reference proteome</keyword>
<dbReference type="Proteomes" id="UP000612362">
    <property type="component" value="Unassembled WGS sequence"/>
</dbReference>
<dbReference type="Gene3D" id="3.30.420.10">
    <property type="entry name" value="Ribonuclease H-like superfamily/Ribonuclease H"/>
    <property type="match status" value="1"/>
</dbReference>
<dbReference type="SMART" id="SM00479">
    <property type="entry name" value="EXOIII"/>
    <property type="match status" value="1"/>
</dbReference>
<proteinExistence type="predicted"/>
<dbReference type="SUPFAM" id="SSF53098">
    <property type="entry name" value="Ribonuclease H-like"/>
    <property type="match status" value="1"/>
</dbReference>
<keyword evidence="1" id="KW-0540">Nuclease</keyword>
<sequence length="183" mass="20779">MPKRLLDQILIIDVEATCWDGPTPQGQESEIIEIGLCLLETTTGKRHDKRSILIRPERSTISPFCTQLTGLTQEQVQQGISFTDACALLQIEYQSHQRIWASYGDSDRQRFERQCRAQQLPYPFSPKHINIKILFALLRALPKEVGMSSALKILNIPLEGTHHSGADDAWNIARIFAIILQKE</sequence>
<evidence type="ECO:0000256" key="3">
    <source>
        <dbReference type="ARBA" id="ARBA00022839"/>
    </source>
</evidence>
<dbReference type="InterPro" id="IPR036397">
    <property type="entry name" value="RNaseH_sf"/>
</dbReference>
<dbReference type="InterPro" id="IPR012337">
    <property type="entry name" value="RNaseH-like_sf"/>
</dbReference>
<dbReference type="InterPro" id="IPR047201">
    <property type="entry name" value="ERI-1_3'hExo-like"/>
</dbReference>
<evidence type="ECO:0000313" key="5">
    <source>
        <dbReference type="EMBL" id="GHO46847.1"/>
    </source>
</evidence>
<keyword evidence="3 5" id="KW-0269">Exonuclease</keyword>
<gene>
    <name evidence="5" type="ORF">KSX_50100</name>
</gene>
<protein>
    <submittedName>
        <fullName evidence="5">Exonuclease</fullName>
    </submittedName>
</protein>